<evidence type="ECO:0000313" key="1">
    <source>
        <dbReference type="EMBL" id="EPZ35979.1"/>
    </source>
</evidence>
<protein>
    <submittedName>
        <fullName evidence="1">Uncharacterized protein</fullName>
    </submittedName>
</protein>
<sequence length="88" mass="10232">MRNELAVNVVKKEDMQIVIGESTLGEENQYDMRGLVTHFNSFFEYQKHINNVSIKMHSFNSMISLFNYVKNRHIQGKNETAKYAGETS</sequence>
<dbReference type="HOGENOM" id="CLU_2470360_0_0_1"/>
<dbReference type="EMBL" id="KE560700">
    <property type="protein sequence ID" value="EPZ35979.1"/>
    <property type="molecule type" value="Genomic_DNA"/>
</dbReference>
<dbReference type="AlphaFoldDB" id="A0A075B432"/>
<name>A0A075B432_ROZAC</name>
<accession>A0A075B432</accession>
<keyword evidence="2" id="KW-1185">Reference proteome</keyword>
<gene>
    <name evidence="1" type="ORF">O9G_003894</name>
</gene>
<reference evidence="1 2" key="1">
    <citation type="journal article" date="2013" name="Curr. Biol.">
        <title>Shared signatures of parasitism and phylogenomics unite Cryptomycota and microsporidia.</title>
        <authorList>
            <person name="James T.Y."/>
            <person name="Pelin A."/>
            <person name="Bonen L."/>
            <person name="Ahrendt S."/>
            <person name="Sain D."/>
            <person name="Corradi N."/>
            <person name="Stajich J.E."/>
        </authorList>
    </citation>
    <scope>NUCLEOTIDE SEQUENCE [LARGE SCALE GENOMIC DNA]</scope>
    <source>
        <strain evidence="1 2">CSF55</strain>
    </source>
</reference>
<organism evidence="1 2">
    <name type="scientific">Rozella allomycis (strain CSF55)</name>
    <dbReference type="NCBI Taxonomy" id="988480"/>
    <lineage>
        <taxon>Eukaryota</taxon>
        <taxon>Fungi</taxon>
        <taxon>Fungi incertae sedis</taxon>
        <taxon>Cryptomycota</taxon>
        <taxon>Cryptomycota incertae sedis</taxon>
        <taxon>Rozella</taxon>
    </lineage>
</organism>
<dbReference type="Proteomes" id="UP000030755">
    <property type="component" value="Unassembled WGS sequence"/>
</dbReference>
<proteinExistence type="predicted"/>
<evidence type="ECO:0000313" key="2">
    <source>
        <dbReference type="Proteomes" id="UP000030755"/>
    </source>
</evidence>